<dbReference type="EMBL" id="LXQA010202128">
    <property type="protein sequence ID" value="MCI33179.1"/>
    <property type="molecule type" value="Genomic_DNA"/>
</dbReference>
<accession>A0A392RA95</accession>
<proteinExistence type="predicted"/>
<reference evidence="1 2" key="1">
    <citation type="journal article" date="2018" name="Front. Plant Sci.">
        <title>Red Clover (Trifolium pratense) and Zigzag Clover (T. medium) - A Picture of Genomic Similarities and Differences.</title>
        <authorList>
            <person name="Dluhosova J."/>
            <person name="Istvanek J."/>
            <person name="Nedelnik J."/>
            <person name="Repkova J."/>
        </authorList>
    </citation>
    <scope>NUCLEOTIDE SEQUENCE [LARGE SCALE GENOMIC DNA]</scope>
    <source>
        <strain evidence="2">cv. 10/8</strain>
        <tissue evidence="1">Leaf</tissue>
    </source>
</reference>
<organism evidence="1 2">
    <name type="scientific">Trifolium medium</name>
    <dbReference type="NCBI Taxonomy" id="97028"/>
    <lineage>
        <taxon>Eukaryota</taxon>
        <taxon>Viridiplantae</taxon>
        <taxon>Streptophyta</taxon>
        <taxon>Embryophyta</taxon>
        <taxon>Tracheophyta</taxon>
        <taxon>Spermatophyta</taxon>
        <taxon>Magnoliopsida</taxon>
        <taxon>eudicotyledons</taxon>
        <taxon>Gunneridae</taxon>
        <taxon>Pentapetalae</taxon>
        <taxon>rosids</taxon>
        <taxon>fabids</taxon>
        <taxon>Fabales</taxon>
        <taxon>Fabaceae</taxon>
        <taxon>Papilionoideae</taxon>
        <taxon>50 kb inversion clade</taxon>
        <taxon>NPAAA clade</taxon>
        <taxon>Hologalegina</taxon>
        <taxon>IRL clade</taxon>
        <taxon>Trifolieae</taxon>
        <taxon>Trifolium</taxon>
    </lineage>
</organism>
<evidence type="ECO:0000313" key="2">
    <source>
        <dbReference type="Proteomes" id="UP000265520"/>
    </source>
</evidence>
<comment type="caution">
    <text evidence="1">The sequence shown here is derived from an EMBL/GenBank/DDBJ whole genome shotgun (WGS) entry which is preliminary data.</text>
</comment>
<sequence length="61" mass="6945">SRQGVVTSTGYWNSEAWQWRLKWTVRLLPFEAVGAVELEVLLADVQPSLNLRLIWLCKGCG</sequence>
<evidence type="ECO:0000313" key="1">
    <source>
        <dbReference type="EMBL" id="MCI33179.1"/>
    </source>
</evidence>
<keyword evidence="2" id="KW-1185">Reference proteome</keyword>
<dbReference type="Proteomes" id="UP000265520">
    <property type="component" value="Unassembled WGS sequence"/>
</dbReference>
<protein>
    <submittedName>
        <fullName evidence="1">Uncharacterized protein</fullName>
    </submittedName>
</protein>
<name>A0A392RA95_9FABA</name>
<feature type="non-terminal residue" evidence="1">
    <location>
        <position position="1"/>
    </location>
</feature>
<dbReference type="AlphaFoldDB" id="A0A392RA95"/>